<keyword evidence="7" id="KW-1185">Reference proteome</keyword>
<proteinExistence type="predicted"/>
<dbReference type="InterPro" id="IPR000306">
    <property type="entry name" value="Znf_FYVE"/>
</dbReference>
<evidence type="ECO:0000259" key="5">
    <source>
        <dbReference type="PROSITE" id="PS50178"/>
    </source>
</evidence>
<dbReference type="InterPro" id="IPR013083">
    <property type="entry name" value="Znf_RING/FYVE/PHD"/>
</dbReference>
<dbReference type="PROSITE" id="PS50178">
    <property type="entry name" value="ZF_FYVE"/>
    <property type="match status" value="1"/>
</dbReference>
<keyword evidence="2 4" id="KW-0863">Zinc-finger</keyword>
<evidence type="ECO:0000313" key="6">
    <source>
        <dbReference type="EMBL" id="KAJ6397003.1"/>
    </source>
</evidence>
<dbReference type="Pfam" id="PF01363">
    <property type="entry name" value="FYVE"/>
    <property type="match status" value="1"/>
</dbReference>
<evidence type="ECO:0000313" key="7">
    <source>
        <dbReference type="Proteomes" id="UP001141253"/>
    </source>
</evidence>
<sequence length="93" mass="10604">MLEKIRLPARPSLRGNHCQGCSSQFTFINRKHHCRRCGGLFCGNCTRQIMVLRGQSDSSVPICDPCRKLEEAARFVLRRGMDTRIDPGKEVQE</sequence>
<comment type="caution">
    <text evidence="6">The sequence shown here is derived from an EMBL/GenBank/DDBJ whole genome shotgun (WGS) entry which is preliminary data.</text>
</comment>
<protein>
    <recommendedName>
        <fullName evidence="5">FYVE-type domain-containing protein</fullName>
    </recommendedName>
</protein>
<dbReference type="PANTHER" id="PTHR47553">
    <property type="entry name" value="MYOSIN-11"/>
    <property type="match status" value="1"/>
</dbReference>
<dbReference type="Gene3D" id="3.30.40.10">
    <property type="entry name" value="Zinc/RING finger domain, C3HC4 (zinc finger)"/>
    <property type="match status" value="1"/>
</dbReference>
<name>A0ABQ9CFE1_9ROSI</name>
<evidence type="ECO:0000256" key="1">
    <source>
        <dbReference type="ARBA" id="ARBA00022723"/>
    </source>
</evidence>
<keyword evidence="3" id="KW-0862">Zinc</keyword>
<evidence type="ECO:0000256" key="2">
    <source>
        <dbReference type="ARBA" id="ARBA00022771"/>
    </source>
</evidence>
<organism evidence="6 7">
    <name type="scientific">Salix suchowensis</name>
    <dbReference type="NCBI Taxonomy" id="1278906"/>
    <lineage>
        <taxon>Eukaryota</taxon>
        <taxon>Viridiplantae</taxon>
        <taxon>Streptophyta</taxon>
        <taxon>Embryophyta</taxon>
        <taxon>Tracheophyta</taxon>
        <taxon>Spermatophyta</taxon>
        <taxon>Magnoliopsida</taxon>
        <taxon>eudicotyledons</taxon>
        <taxon>Gunneridae</taxon>
        <taxon>Pentapetalae</taxon>
        <taxon>rosids</taxon>
        <taxon>fabids</taxon>
        <taxon>Malpighiales</taxon>
        <taxon>Salicaceae</taxon>
        <taxon>Saliceae</taxon>
        <taxon>Salix</taxon>
    </lineage>
</organism>
<reference evidence="6" key="2">
    <citation type="journal article" date="2023" name="Int. J. Mol. Sci.">
        <title>De Novo Assembly and Annotation of 11 Diverse Shrub Willow (Salix) Genomes Reveals Novel Gene Organization in Sex-Linked Regions.</title>
        <authorList>
            <person name="Hyden B."/>
            <person name="Feng K."/>
            <person name="Yates T.B."/>
            <person name="Jawdy S."/>
            <person name="Cereghino C."/>
            <person name="Smart L.B."/>
            <person name="Muchero W."/>
        </authorList>
    </citation>
    <scope>NUCLEOTIDE SEQUENCE</scope>
    <source>
        <tissue evidence="6">Shoot tip</tissue>
    </source>
</reference>
<dbReference type="Proteomes" id="UP001141253">
    <property type="component" value="Chromosome 4"/>
</dbReference>
<dbReference type="EMBL" id="JAPFFI010000004">
    <property type="protein sequence ID" value="KAJ6397003.1"/>
    <property type="molecule type" value="Genomic_DNA"/>
</dbReference>
<accession>A0ABQ9CFE1</accession>
<dbReference type="InterPro" id="IPR017455">
    <property type="entry name" value="Znf_FYVE-rel"/>
</dbReference>
<keyword evidence="1" id="KW-0479">Metal-binding</keyword>
<feature type="domain" description="FYVE-type" evidence="5">
    <location>
        <begin position="12"/>
        <end position="71"/>
    </location>
</feature>
<dbReference type="SUPFAM" id="SSF57903">
    <property type="entry name" value="FYVE/PHD zinc finger"/>
    <property type="match status" value="1"/>
</dbReference>
<dbReference type="SMART" id="SM00064">
    <property type="entry name" value="FYVE"/>
    <property type="match status" value="1"/>
</dbReference>
<gene>
    <name evidence="6" type="ORF">OIU77_021941</name>
</gene>
<evidence type="ECO:0000256" key="4">
    <source>
        <dbReference type="PROSITE-ProRule" id="PRU00091"/>
    </source>
</evidence>
<evidence type="ECO:0000256" key="3">
    <source>
        <dbReference type="ARBA" id="ARBA00022833"/>
    </source>
</evidence>
<reference evidence="6" key="1">
    <citation type="submission" date="2022-10" db="EMBL/GenBank/DDBJ databases">
        <authorList>
            <person name="Hyden B.L."/>
            <person name="Feng K."/>
            <person name="Yates T."/>
            <person name="Jawdy S."/>
            <person name="Smart L.B."/>
            <person name="Muchero W."/>
        </authorList>
    </citation>
    <scope>NUCLEOTIDE SEQUENCE</scope>
    <source>
        <tissue evidence="6">Shoot tip</tissue>
    </source>
</reference>
<dbReference type="InterPro" id="IPR011011">
    <property type="entry name" value="Znf_FYVE_PHD"/>
</dbReference>
<dbReference type="PANTHER" id="PTHR47553:SF1">
    <property type="entry name" value="RING_FYVE_PHD ZINC FINGER SUPERFAMILY PROTEIN"/>
    <property type="match status" value="1"/>
</dbReference>